<dbReference type="OrthoDB" id="6249720at2759"/>
<dbReference type="Proteomes" id="UP001152795">
    <property type="component" value="Unassembled WGS sequence"/>
</dbReference>
<gene>
    <name evidence="1" type="ORF">PACLA_8A038595</name>
</gene>
<accession>A0A6S7GAK3</accession>
<evidence type="ECO:0000313" key="1">
    <source>
        <dbReference type="EMBL" id="CAB3985516.1"/>
    </source>
</evidence>
<proteinExistence type="predicted"/>
<evidence type="ECO:0000313" key="2">
    <source>
        <dbReference type="Proteomes" id="UP001152795"/>
    </source>
</evidence>
<dbReference type="AlphaFoldDB" id="A0A6S7GAK3"/>
<keyword evidence="2" id="KW-1185">Reference proteome</keyword>
<dbReference type="EMBL" id="CACRXK020000881">
    <property type="protein sequence ID" value="CAB3985516.1"/>
    <property type="molecule type" value="Genomic_DNA"/>
</dbReference>
<name>A0A6S7GAK3_PARCT</name>
<comment type="caution">
    <text evidence="1">The sequence shown here is derived from an EMBL/GenBank/DDBJ whole genome shotgun (WGS) entry which is preliminary data.</text>
</comment>
<organism evidence="1 2">
    <name type="scientific">Paramuricea clavata</name>
    <name type="common">Red gorgonian</name>
    <name type="synonym">Violescent sea-whip</name>
    <dbReference type="NCBI Taxonomy" id="317549"/>
    <lineage>
        <taxon>Eukaryota</taxon>
        <taxon>Metazoa</taxon>
        <taxon>Cnidaria</taxon>
        <taxon>Anthozoa</taxon>
        <taxon>Octocorallia</taxon>
        <taxon>Malacalcyonacea</taxon>
        <taxon>Plexauridae</taxon>
        <taxon>Paramuricea</taxon>
    </lineage>
</organism>
<protein>
    <submittedName>
        <fullName evidence="1">Uncharacterized protein</fullName>
    </submittedName>
</protein>
<reference evidence="1" key="1">
    <citation type="submission" date="2020-04" db="EMBL/GenBank/DDBJ databases">
        <authorList>
            <person name="Alioto T."/>
            <person name="Alioto T."/>
            <person name="Gomez Garrido J."/>
        </authorList>
    </citation>
    <scope>NUCLEOTIDE SEQUENCE</scope>
    <source>
        <strain evidence="1">A484AB</strain>
    </source>
</reference>
<sequence length="420" mass="48089">MYSTDRLNSIYLSIKNNNGADALGMARRLERFALTEVRYKLHLSYLHQCKDAKLLPSFLQSRPPIDHPKAWKITEKAGWAYLRVLIGNCHNNLRNINVESTELNEKIKKILDENTLGMLKTTISNRCMYEKNKISKRHERKFTKVQGKDKKHEQAQKRWVINNSDRALNCHEITLLRKGMNFAITPKRIPIKNIVASVEQGIKNLDAHKKNRVRENVCSVIKNARHPSNSNHSRQEEIALKDLRSDKNILVTKADKGNAMVVMNQVDYKNQSFSTNIIVLTAILFIMIHVNKSIARMERGSSNLRKFVKYDVEKISWLRQKRTHAYRNPCEKDENVVNTGSLDTDSCSTCMYFSSTLKEVKCSTGNGLNVKGKTSCNYNIDGDCINIEATIKVIKVYSNGQHVERDVHLKVGCACMLLPV</sequence>